<protein>
    <submittedName>
        <fullName evidence="1">Uncharacterized protein</fullName>
    </submittedName>
</protein>
<dbReference type="PATRIC" id="fig|1420583.3.peg.3299"/>
<proteinExistence type="predicted"/>
<accession>A0A0J7XR65</accession>
<name>A0A0J7XR65_9SPHN</name>
<sequence>MFALYFTGFSAAPHDSDFSREAKDDAQGEEMMACFS</sequence>
<dbReference type="Proteomes" id="UP000052232">
    <property type="component" value="Unassembled WGS sequence"/>
</dbReference>
<evidence type="ECO:0000313" key="1">
    <source>
        <dbReference type="EMBL" id="KMS54177.1"/>
    </source>
</evidence>
<dbReference type="AlphaFoldDB" id="A0A0J7XR65"/>
<gene>
    <name evidence="1" type="ORF">V473_17460</name>
</gene>
<reference evidence="1 2" key="1">
    <citation type="journal article" date="2015" name="G3 (Bethesda)">
        <title>Insights into Ongoing Evolution of the Hexachlorocyclohexane Catabolic Pathway from Comparative Genomics of Ten Sphingomonadaceae Strains.</title>
        <authorList>
            <person name="Pearce S.L."/>
            <person name="Oakeshott J.G."/>
            <person name="Pandey G."/>
        </authorList>
    </citation>
    <scope>NUCLEOTIDE SEQUENCE [LARGE SCALE GENOMIC DNA]</scope>
    <source>
        <strain evidence="1 2">LL01</strain>
    </source>
</reference>
<keyword evidence="2" id="KW-1185">Reference proteome</keyword>
<comment type="caution">
    <text evidence="1">The sequence shown here is derived from an EMBL/GenBank/DDBJ whole genome shotgun (WGS) entry which is preliminary data.</text>
</comment>
<evidence type="ECO:0000313" key="2">
    <source>
        <dbReference type="Proteomes" id="UP000052232"/>
    </source>
</evidence>
<dbReference type="EMBL" id="JACT01000004">
    <property type="protein sequence ID" value="KMS54177.1"/>
    <property type="molecule type" value="Genomic_DNA"/>
</dbReference>
<organism evidence="1 2">
    <name type="scientific">Sphingobium cupriresistens LL01</name>
    <dbReference type="NCBI Taxonomy" id="1420583"/>
    <lineage>
        <taxon>Bacteria</taxon>
        <taxon>Pseudomonadati</taxon>
        <taxon>Pseudomonadota</taxon>
        <taxon>Alphaproteobacteria</taxon>
        <taxon>Sphingomonadales</taxon>
        <taxon>Sphingomonadaceae</taxon>
        <taxon>Sphingobium</taxon>
    </lineage>
</organism>